<comment type="caution">
    <text evidence="2">The sequence shown here is derived from an EMBL/GenBank/DDBJ whole genome shotgun (WGS) entry which is preliminary data.</text>
</comment>
<organism evidence="2 3">
    <name type="scientific">Martelella alba</name>
    <dbReference type="NCBI Taxonomy" id="2590451"/>
    <lineage>
        <taxon>Bacteria</taxon>
        <taxon>Pseudomonadati</taxon>
        <taxon>Pseudomonadota</taxon>
        <taxon>Alphaproteobacteria</taxon>
        <taxon>Hyphomicrobiales</taxon>
        <taxon>Aurantimonadaceae</taxon>
        <taxon>Martelella</taxon>
    </lineage>
</organism>
<reference evidence="2 3" key="1">
    <citation type="submission" date="2019-04" db="EMBL/GenBank/DDBJ databases">
        <authorList>
            <person name="Li M."/>
            <person name="Gao C."/>
        </authorList>
    </citation>
    <scope>NUCLEOTIDE SEQUENCE [LARGE SCALE GENOMIC DNA]</scope>
    <source>
        <strain evidence="2 3">BGMRC 2031</strain>
    </source>
</reference>
<dbReference type="RefSeq" id="WP_136987937.1">
    <property type="nucleotide sequence ID" value="NZ_SZPQ01000001.1"/>
</dbReference>
<name>A0ABY2SU32_9HYPH</name>
<dbReference type="Proteomes" id="UP000305202">
    <property type="component" value="Unassembled WGS sequence"/>
</dbReference>
<feature type="chain" id="PRO_5045699757" evidence="1">
    <location>
        <begin position="18"/>
        <end position="117"/>
    </location>
</feature>
<evidence type="ECO:0000256" key="1">
    <source>
        <dbReference type="SAM" id="SignalP"/>
    </source>
</evidence>
<protein>
    <submittedName>
        <fullName evidence="2">Uncharacterized protein</fullName>
    </submittedName>
</protein>
<sequence>MKKIILISSCLVFSVHAASNFELGLAQKALSGDYQSQRNLAFIYGQEKGQGNPGDKDYVPQDDIRACAWRKVILMSNAKIADSTDYANESIDCKKVSPTDNPQVWNVVWKALNALPQ</sequence>
<proteinExistence type="predicted"/>
<gene>
    <name evidence="2" type="ORF">FCN80_00915</name>
</gene>
<keyword evidence="1" id="KW-0732">Signal</keyword>
<keyword evidence="3" id="KW-1185">Reference proteome</keyword>
<evidence type="ECO:0000313" key="2">
    <source>
        <dbReference type="EMBL" id="TKI08646.1"/>
    </source>
</evidence>
<dbReference type="EMBL" id="SZPQ01000001">
    <property type="protein sequence ID" value="TKI08646.1"/>
    <property type="molecule type" value="Genomic_DNA"/>
</dbReference>
<evidence type="ECO:0000313" key="3">
    <source>
        <dbReference type="Proteomes" id="UP000305202"/>
    </source>
</evidence>
<accession>A0ABY2SU32</accession>
<feature type="signal peptide" evidence="1">
    <location>
        <begin position="1"/>
        <end position="17"/>
    </location>
</feature>